<dbReference type="RefSeq" id="WP_386741683.1">
    <property type="nucleotide sequence ID" value="NZ_JBHRYA010000001.1"/>
</dbReference>
<accession>A0ABV7XHB0</accession>
<keyword evidence="4" id="KW-1185">Reference proteome</keyword>
<evidence type="ECO:0000259" key="2">
    <source>
        <dbReference type="Pfam" id="PF05036"/>
    </source>
</evidence>
<reference evidence="4" key="1">
    <citation type="journal article" date="2019" name="Int. J. Syst. Evol. Microbiol.">
        <title>The Global Catalogue of Microorganisms (GCM) 10K type strain sequencing project: providing services to taxonomists for standard genome sequencing and annotation.</title>
        <authorList>
            <consortium name="The Broad Institute Genomics Platform"/>
            <consortium name="The Broad Institute Genome Sequencing Center for Infectious Disease"/>
            <person name="Wu L."/>
            <person name="Ma J."/>
        </authorList>
    </citation>
    <scope>NUCLEOTIDE SEQUENCE [LARGE SCALE GENOMIC DNA]</scope>
    <source>
        <strain evidence="4">KCTC 42441</strain>
    </source>
</reference>
<sequence length="262" mass="26705">MLARSLIVLLVVLNLGVAAWWMARDETAPAVASVEPPAGVARLQLLREVAPAEGATSPPSVAAAAPAAIARESSAPESPTGADASRADPPVAPAATQAPLQCYAIGPFSDAGKLAAARGQLQARVARLSIREAAPANAARREWRVWLPPQADRAAAQALVDRITAAGFSDYYIVAAGEEANSIALGLYGSEEPARRHQAALRAAGFTEVRADALGEAPSPVTWIDVASAMPLAAADGNALGAERVDAVDCATLPAAPATASR</sequence>
<feature type="region of interest" description="Disordered" evidence="1">
    <location>
        <begin position="54"/>
        <end position="92"/>
    </location>
</feature>
<dbReference type="EMBL" id="JBHRYA010000001">
    <property type="protein sequence ID" value="MFC3714737.1"/>
    <property type="molecule type" value="Genomic_DNA"/>
</dbReference>
<feature type="domain" description="SPOR" evidence="2">
    <location>
        <begin position="142"/>
        <end position="207"/>
    </location>
</feature>
<organism evidence="3 4">
    <name type="scientific">Luteimonas soli</name>
    <dbReference type="NCBI Taxonomy" id="1648966"/>
    <lineage>
        <taxon>Bacteria</taxon>
        <taxon>Pseudomonadati</taxon>
        <taxon>Pseudomonadota</taxon>
        <taxon>Gammaproteobacteria</taxon>
        <taxon>Lysobacterales</taxon>
        <taxon>Lysobacteraceae</taxon>
        <taxon>Luteimonas</taxon>
    </lineage>
</organism>
<dbReference type="InterPro" id="IPR036680">
    <property type="entry name" value="SPOR-like_sf"/>
</dbReference>
<protein>
    <submittedName>
        <fullName evidence="3">SPOR domain-containing protein</fullName>
    </submittedName>
</protein>
<name>A0ABV7XHB0_9GAMM</name>
<dbReference type="SUPFAM" id="SSF110997">
    <property type="entry name" value="Sporulation related repeat"/>
    <property type="match status" value="1"/>
</dbReference>
<gene>
    <name evidence="3" type="ORF">ACFONC_01010</name>
</gene>
<dbReference type="Pfam" id="PF05036">
    <property type="entry name" value="SPOR"/>
    <property type="match status" value="1"/>
</dbReference>
<dbReference type="InterPro" id="IPR007730">
    <property type="entry name" value="SPOR-like_dom"/>
</dbReference>
<proteinExistence type="predicted"/>
<evidence type="ECO:0000256" key="1">
    <source>
        <dbReference type="SAM" id="MobiDB-lite"/>
    </source>
</evidence>
<comment type="caution">
    <text evidence="3">The sequence shown here is derived from an EMBL/GenBank/DDBJ whole genome shotgun (WGS) entry which is preliminary data.</text>
</comment>
<evidence type="ECO:0000313" key="4">
    <source>
        <dbReference type="Proteomes" id="UP001595705"/>
    </source>
</evidence>
<feature type="compositionally biased region" description="Low complexity" evidence="1">
    <location>
        <begin position="55"/>
        <end position="79"/>
    </location>
</feature>
<evidence type="ECO:0000313" key="3">
    <source>
        <dbReference type="EMBL" id="MFC3714737.1"/>
    </source>
</evidence>
<dbReference type="Proteomes" id="UP001595705">
    <property type="component" value="Unassembled WGS sequence"/>
</dbReference>